<organism evidence="1 2">
    <name type="scientific">Lasiosphaeria miniovina</name>
    <dbReference type="NCBI Taxonomy" id="1954250"/>
    <lineage>
        <taxon>Eukaryota</taxon>
        <taxon>Fungi</taxon>
        <taxon>Dikarya</taxon>
        <taxon>Ascomycota</taxon>
        <taxon>Pezizomycotina</taxon>
        <taxon>Sordariomycetes</taxon>
        <taxon>Sordariomycetidae</taxon>
        <taxon>Sordariales</taxon>
        <taxon>Lasiosphaeriaceae</taxon>
        <taxon>Lasiosphaeria</taxon>
    </lineage>
</organism>
<sequence length="101" mass="11248">MATATRATLATVATIATANRATHYRHYHPGYARMTLRSRVRGYSGVPRAHGPLWFALPRLVTHCKRRQVRRIKVVTMQEGGRGPLFIYVLRGSGPGRHGVA</sequence>
<keyword evidence="2" id="KW-1185">Reference proteome</keyword>
<evidence type="ECO:0000313" key="1">
    <source>
        <dbReference type="EMBL" id="KAK0717842.1"/>
    </source>
</evidence>
<accession>A0AA40AL49</accession>
<dbReference type="RefSeq" id="XP_060296635.1">
    <property type="nucleotide sequence ID" value="XM_060439935.1"/>
</dbReference>
<dbReference type="AlphaFoldDB" id="A0AA40AL49"/>
<proteinExistence type="predicted"/>
<dbReference type="Proteomes" id="UP001172101">
    <property type="component" value="Unassembled WGS sequence"/>
</dbReference>
<evidence type="ECO:0000313" key="2">
    <source>
        <dbReference type="Proteomes" id="UP001172101"/>
    </source>
</evidence>
<reference evidence="1" key="1">
    <citation type="submission" date="2023-06" db="EMBL/GenBank/DDBJ databases">
        <title>Genome-scale phylogeny and comparative genomics of the fungal order Sordariales.</title>
        <authorList>
            <consortium name="Lawrence Berkeley National Laboratory"/>
            <person name="Hensen N."/>
            <person name="Bonometti L."/>
            <person name="Westerberg I."/>
            <person name="Brannstrom I.O."/>
            <person name="Guillou S."/>
            <person name="Cros-Aarteil S."/>
            <person name="Calhoun S."/>
            <person name="Haridas S."/>
            <person name="Kuo A."/>
            <person name="Mondo S."/>
            <person name="Pangilinan J."/>
            <person name="Riley R."/>
            <person name="LaButti K."/>
            <person name="Andreopoulos B."/>
            <person name="Lipzen A."/>
            <person name="Chen C."/>
            <person name="Yanf M."/>
            <person name="Daum C."/>
            <person name="Ng V."/>
            <person name="Clum A."/>
            <person name="Steindorff A."/>
            <person name="Ohm R."/>
            <person name="Martin F."/>
            <person name="Silar P."/>
            <person name="Natvig D."/>
            <person name="Lalanne C."/>
            <person name="Gautier V."/>
            <person name="Ament-velasquez S.L."/>
            <person name="Kruys A."/>
            <person name="Hutchinson M.I."/>
            <person name="Powell A.J."/>
            <person name="Barry K."/>
            <person name="Miller A.N."/>
            <person name="Grigoriev I.V."/>
            <person name="Debuchy R."/>
            <person name="Gladieux P."/>
            <person name="Thoren M.H."/>
            <person name="Johannesson H."/>
        </authorList>
    </citation>
    <scope>NUCLEOTIDE SEQUENCE</scope>
    <source>
        <strain evidence="1">SMH2392-1A</strain>
    </source>
</reference>
<comment type="caution">
    <text evidence="1">The sequence shown here is derived from an EMBL/GenBank/DDBJ whole genome shotgun (WGS) entry which is preliminary data.</text>
</comment>
<protein>
    <submittedName>
        <fullName evidence="1">Uncharacterized protein</fullName>
    </submittedName>
</protein>
<name>A0AA40AL49_9PEZI</name>
<dbReference type="EMBL" id="JAUIRO010000004">
    <property type="protein sequence ID" value="KAK0717842.1"/>
    <property type="molecule type" value="Genomic_DNA"/>
</dbReference>
<dbReference type="GeneID" id="85323205"/>
<gene>
    <name evidence="1" type="ORF">B0T26DRAFT_676092</name>
</gene>